<dbReference type="RefSeq" id="WP_219001548.1">
    <property type="nucleotide sequence ID" value="NZ_CP079194.1"/>
</dbReference>
<dbReference type="Proteomes" id="UP000825009">
    <property type="component" value="Chromosome"/>
</dbReference>
<keyword evidence="2" id="KW-1185">Reference proteome</keyword>
<evidence type="ECO:0000313" key="2">
    <source>
        <dbReference type="Proteomes" id="UP000825009"/>
    </source>
</evidence>
<dbReference type="AlphaFoldDB" id="A0A8F6TWF1"/>
<dbReference type="EMBL" id="CP079194">
    <property type="protein sequence ID" value="QXT39164.1"/>
    <property type="molecule type" value="Genomic_DNA"/>
</dbReference>
<accession>A0A8F6TWF1</accession>
<proteinExistence type="predicted"/>
<reference evidence="1 2" key="1">
    <citation type="submission" date="2021-07" db="EMBL/GenBank/DDBJ databases">
        <title>A novel Jannaschia species isolated from marine dinoflagellate Ceratoperidinium margalefii.</title>
        <authorList>
            <person name="Jiang Y."/>
            <person name="Li Z."/>
        </authorList>
    </citation>
    <scope>NUCLEOTIDE SEQUENCE [LARGE SCALE GENOMIC DNA]</scope>
    <source>
        <strain evidence="1 2">J12C1-MA-4</strain>
    </source>
</reference>
<dbReference type="KEGG" id="gce:KYE46_14720"/>
<name>A0A8F6TWF1_9RHOB</name>
<organism evidence="1 2">
    <name type="scientific">Gymnodinialimonas ceratoperidinii</name>
    <dbReference type="NCBI Taxonomy" id="2856823"/>
    <lineage>
        <taxon>Bacteria</taxon>
        <taxon>Pseudomonadati</taxon>
        <taxon>Pseudomonadota</taxon>
        <taxon>Alphaproteobacteria</taxon>
        <taxon>Rhodobacterales</taxon>
        <taxon>Paracoccaceae</taxon>
        <taxon>Gymnodinialimonas</taxon>
    </lineage>
</organism>
<gene>
    <name evidence="1" type="ORF">KYE46_14720</name>
</gene>
<evidence type="ECO:0000313" key="1">
    <source>
        <dbReference type="EMBL" id="QXT39164.1"/>
    </source>
</evidence>
<protein>
    <submittedName>
        <fullName evidence="1">Uncharacterized protein</fullName>
    </submittedName>
</protein>
<sequence length="124" mass="13734">MAGHYSRQVVVSDHTHHVLYAHVIVAERDGETTRAIVLSQRRDGVHNLRFQEAWSHGVELPFRRGGALDGCSHGHCLNRHAGLIFLPAPLFAHAQRHGLAVRLLSGTENIDISVPAHLFRLTTA</sequence>